<proteinExistence type="predicted"/>
<keyword evidence="3" id="KW-1185">Reference proteome</keyword>
<comment type="caution">
    <text evidence="2">The sequence shown here is derived from an EMBL/GenBank/DDBJ whole genome shotgun (WGS) entry which is preliminary data.</text>
</comment>
<evidence type="ECO:0000313" key="3">
    <source>
        <dbReference type="Proteomes" id="UP000320876"/>
    </source>
</evidence>
<name>A0A542CUF1_AMYCI</name>
<dbReference type="RefSeq" id="WP_142003681.1">
    <property type="nucleotide sequence ID" value="NZ_VFML01000002.1"/>
</dbReference>
<feature type="compositionally biased region" description="Basic and acidic residues" evidence="1">
    <location>
        <begin position="30"/>
        <end position="53"/>
    </location>
</feature>
<accession>A0A542CUF1</accession>
<evidence type="ECO:0000313" key="2">
    <source>
        <dbReference type="EMBL" id="TQI94456.1"/>
    </source>
</evidence>
<evidence type="ECO:0000256" key="1">
    <source>
        <dbReference type="SAM" id="MobiDB-lite"/>
    </source>
</evidence>
<organism evidence="2 3">
    <name type="scientific">Amycolatopsis cihanbeyliensis</name>
    <dbReference type="NCBI Taxonomy" id="1128664"/>
    <lineage>
        <taxon>Bacteria</taxon>
        <taxon>Bacillati</taxon>
        <taxon>Actinomycetota</taxon>
        <taxon>Actinomycetes</taxon>
        <taxon>Pseudonocardiales</taxon>
        <taxon>Pseudonocardiaceae</taxon>
        <taxon>Amycolatopsis</taxon>
    </lineage>
</organism>
<protein>
    <submittedName>
        <fullName evidence="2">Uncharacterized protein</fullName>
    </submittedName>
</protein>
<dbReference type="AlphaFoldDB" id="A0A542CUF1"/>
<dbReference type="Proteomes" id="UP000320876">
    <property type="component" value="Unassembled WGS sequence"/>
</dbReference>
<feature type="region of interest" description="Disordered" evidence="1">
    <location>
        <begin position="28"/>
        <end position="64"/>
    </location>
</feature>
<sequence>MPSLFSKAAKLAAYARSPQGRKVINQAKELANDPRRRAQAKEMLNKLRDRTGGKGEGNPPPPPR</sequence>
<dbReference type="EMBL" id="VFML01000002">
    <property type="protein sequence ID" value="TQI94456.1"/>
    <property type="molecule type" value="Genomic_DNA"/>
</dbReference>
<reference evidence="2 3" key="1">
    <citation type="submission" date="2019-06" db="EMBL/GenBank/DDBJ databases">
        <title>Sequencing the genomes of 1000 actinobacteria strains.</title>
        <authorList>
            <person name="Klenk H.-P."/>
        </authorList>
    </citation>
    <scope>NUCLEOTIDE SEQUENCE [LARGE SCALE GENOMIC DNA]</scope>
    <source>
        <strain evidence="2 3">DSM 45679</strain>
    </source>
</reference>
<gene>
    <name evidence="2" type="ORF">FB471_6621</name>
</gene>
<dbReference type="OrthoDB" id="3699945at2"/>